<dbReference type="EMBL" id="LNYL01000042">
    <property type="protein sequence ID" value="KTD25932.1"/>
    <property type="molecule type" value="Genomic_DNA"/>
</dbReference>
<sequence>MADREVLSQEEIDALLNTVEAEEKSTDEGMTRDPQKTQAKAKNDLTKINPNRVMPLKEELMDVEMVVSSIMAQTNSTLGKLMNWQVGDFISLEMNEVITLDIAGTPGFTATIGSTNDKRAVKIIKKISY</sequence>
<evidence type="ECO:0000313" key="4">
    <source>
        <dbReference type="Proteomes" id="UP000054908"/>
    </source>
</evidence>
<reference evidence="3 4" key="1">
    <citation type="submission" date="2015-11" db="EMBL/GenBank/DDBJ databases">
        <title>Genomic analysis of 38 Legionella species identifies large and diverse effector repertoires.</title>
        <authorList>
            <person name="Burstein D."/>
            <person name="Amaro F."/>
            <person name="Zusman T."/>
            <person name="Lifshitz Z."/>
            <person name="Cohen O."/>
            <person name="Gilbert J.A."/>
            <person name="Pupko T."/>
            <person name="Shuman H.A."/>
            <person name="Segal G."/>
        </authorList>
    </citation>
    <scope>NUCLEOTIDE SEQUENCE [LARGE SCALE GENOMIC DNA]</scope>
    <source>
        <strain evidence="3 4">PX-1-G2-E2</strain>
    </source>
</reference>
<keyword evidence="3" id="KW-0966">Cell projection</keyword>
<name>A0A0W0W0N2_9GAMM</name>
<keyword evidence="4" id="KW-1185">Reference proteome</keyword>
<dbReference type="Pfam" id="PF01052">
    <property type="entry name" value="FliMN_C"/>
    <property type="match status" value="1"/>
</dbReference>
<keyword evidence="3" id="KW-0969">Cilium</keyword>
<feature type="domain" description="Flagellar motor switch protein FliN-like C-terminal" evidence="2">
    <location>
        <begin position="58"/>
        <end position="127"/>
    </location>
</feature>
<dbReference type="InterPro" id="IPR001543">
    <property type="entry name" value="FliN-like_C"/>
</dbReference>
<evidence type="ECO:0000256" key="1">
    <source>
        <dbReference type="SAM" id="MobiDB-lite"/>
    </source>
</evidence>
<keyword evidence="3" id="KW-0282">Flagellum</keyword>
<feature type="compositionally biased region" description="Basic and acidic residues" evidence="1">
    <location>
        <begin position="21"/>
        <end position="44"/>
    </location>
</feature>
<dbReference type="Proteomes" id="UP000054908">
    <property type="component" value="Unassembled WGS sequence"/>
</dbReference>
<dbReference type="Gene3D" id="2.30.330.10">
    <property type="entry name" value="SpoA-like"/>
    <property type="match status" value="1"/>
</dbReference>
<protein>
    <submittedName>
        <fullName evidence="3">Flagellar protein</fullName>
    </submittedName>
</protein>
<gene>
    <name evidence="3" type="ORF">Lmac_1703</name>
</gene>
<dbReference type="SUPFAM" id="SSF101801">
    <property type="entry name" value="Surface presentation of antigens (SPOA)"/>
    <property type="match status" value="1"/>
</dbReference>
<dbReference type="STRING" id="466.Lmac_1703"/>
<proteinExistence type="predicted"/>
<evidence type="ECO:0000259" key="2">
    <source>
        <dbReference type="Pfam" id="PF01052"/>
    </source>
</evidence>
<dbReference type="AlphaFoldDB" id="A0A0W0W0N2"/>
<organism evidence="3 4">
    <name type="scientific">Legionella maceachernii</name>
    <dbReference type="NCBI Taxonomy" id="466"/>
    <lineage>
        <taxon>Bacteria</taxon>
        <taxon>Pseudomonadati</taxon>
        <taxon>Pseudomonadota</taxon>
        <taxon>Gammaproteobacteria</taxon>
        <taxon>Legionellales</taxon>
        <taxon>Legionellaceae</taxon>
        <taxon>Legionella</taxon>
    </lineage>
</organism>
<feature type="region of interest" description="Disordered" evidence="1">
    <location>
        <begin position="18"/>
        <end position="44"/>
    </location>
</feature>
<evidence type="ECO:0000313" key="3">
    <source>
        <dbReference type="EMBL" id="KTD25932.1"/>
    </source>
</evidence>
<accession>A0A0W0W0N2</accession>
<dbReference type="PATRIC" id="fig|466.6.peg.1793"/>
<comment type="caution">
    <text evidence="3">The sequence shown here is derived from an EMBL/GenBank/DDBJ whole genome shotgun (WGS) entry which is preliminary data.</text>
</comment>
<dbReference type="InterPro" id="IPR036429">
    <property type="entry name" value="SpoA-like_sf"/>
</dbReference>